<evidence type="ECO:0000313" key="2">
    <source>
        <dbReference type="Proteomes" id="UP001057877"/>
    </source>
</evidence>
<evidence type="ECO:0000313" key="1">
    <source>
        <dbReference type="EMBL" id="UVI29038.1"/>
    </source>
</evidence>
<gene>
    <name evidence="1" type="ORF">L1F29_26925</name>
</gene>
<organism evidence="1 2">
    <name type="scientific">Paenibacillus spongiae</name>
    <dbReference type="NCBI Taxonomy" id="2909671"/>
    <lineage>
        <taxon>Bacteria</taxon>
        <taxon>Bacillati</taxon>
        <taxon>Bacillota</taxon>
        <taxon>Bacilli</taxon>
        <taxon>Bacillales</taxon>
        <taxon>Paenibacillaceae</taxon>
        <taxon>Paenibacillus</taxon>
    </lineage>
</organism>
<dbReference type="RefSeq" id="WP_258385127.1">
    <property type="nucleotide sequence ID" value="NZ_CP091430.1"/>
</dbReference>
<name>A0ABY5S9Q0_9BACL</name>
<reference evidence="1" key="1">
    <citation type="submission" date="2022-01" db="EMBL/GenBank/DDBJ databases">
        <title>Paenibacillus spongiae sp. nov., isolated from marine sponge.</title>
        <authorList>
            <person name="Li Z."/>
            <person name="Zhang M."/>
        </authorList>
    </citation>
    <scope>NUCLEOTIDE SEQUENCE</scope>
    <source>
        <strain evidence="1">PHS-Z3</strain>
    </source>
</reference>
<accession>A0ABY5S9Q0</accession>
<dbReference type="EMBL" id="CP091430">
    <property type="protein sequence ID" value="UVI29038.1"/>
    <property type="molecule type" value="Genomic_DNA"/>
</dbReference>
<protein>
    <submittedName>
        <fullName evidence="1">Uncharacterized protein</fullName>
    </submittedName>
</protein>
<sequence length="100" mass="11887">MKKLHETEDRDGELIARNSIQTYRYQTPEPYQAIGVRGQPVPHYMFHRPLAYYMSLFFQSSFVLDGLKEPSFERVTESKAFDWYEIPPVIILRFRKPSKA</sequence>
<dbReference type="Proteomes" id="UP001057877">
    <property type="component" value="Chromosome"/>
</dbReference>
<keyword evidence="2" id="KW-1185">Reference proteome</keyword>
<proteinExistence type="predicted"/>